<feature type="compositionally biased region" description="Basic and acidic residues" evidence="1">
    <location>
        <begin position="428"/>
        <end position="440"/>
    </location>
</feature>
<proteinExistence type="predicted"/>
<name>A0ABQ5S943_9CHLO</name>
<feature type="region of interest" description="Disordered" evidence="1">
    <location>
        <begin position="414"/>
        <end position="450"/>
    </location>
</feature>
<gene>
    <name evidence="2" type="ORF">VaNZ11_009222</name>
</gene>
<feature type="compositionally biased region" description="Low complexity" evidence="1">
    <location>
        <begin position="740"/>
        <end position="761"/>
    </location>
</feature>
<feature type="region of interest" description="Disordered" evidence="1">
    <location>
        <begin position="212"/>
        <end position="236"/>
    </location>
</feature>
<evidence type="ECO:0000256" key="1">
    <source>
        <dbReference type="SAM" id="MobiDB-lite"/>
    </source>
</evidence>
<reference evidence="2 3" key="1">
    <citation type="journal article" date="2023" name="IScience">
        <title>Expanded male sex-determining region conserved during the evolution of homothallism in the green alga Volvox.</title>
        <authorList>
            <person name="Yamamoto K."/>
            <person name="Matsuzaki R."/>
            <person name="Mahakham W."/>
            <person name="Heman W."/>
            <person name="Sekimoto H."/>
            <person name="Kawachi M."/>
            <person name="Minakuchi Y."/>
            <person name="Toyoda A."/>
            <person name="Nozaki H."/>
        </authorList>
    </citation>
    <scope>NUCLEOTIDE SEQUENCE [LARGE SCALE GENOMIC DNA]</scope>
    <source>
        <strain evidence="2 3">NIES-4468</strain>
    </source>
</reference>
<sequence>MPSDVAWSNDAGALVMNLNSNAHPGTNDEVNDAADHNKRSPASSSARLKDVADSYLRQLHGGNTTTRILAAQGLGALPSFLPPAQGADALRRAVELGVLGSLIDVLVMDDEMPVQEACLMAVAALLVSTAPYEDHSAPVRPLHLKLLGASILRPEVVTQIGYLLTATTNSRVVLAAARVVAITAPYITQANDIYVLNSRLIPALLAAAAARPDPNSGERRTSGHANGDGGSGVPAVTSGSITPRDAAVCVLALLTLAQATPDLYATVCTADFLQAVSVLYERCIDPGQTSDAVLPADAAALLLQAATLAPNPRWLLPKLSPGHARTMERNLEDSNVLDCLLSFVAVETGNLRKLGDDLAAAAGGNAAAVIEQNSLDMEQLQAEMRERRQQLAEARVEMQDALRKLETAEAEAARAKREAETAVQRGGDSPERRQARREAEADAVAAEAEAEERRRGVDAAEVAVEQLQVEVAALRRAVAPLRWQNERMARLRDVMQAWREQYGFKSRSKMKLSRPNLAMLIQVLAFLESGVKPGLPLERGTRQSGGPVAAGPSREHVAAVQAKLLEAGLVQALVQLFTVMSGMSSLMEEFAALEGDLALQPDLAEALKGAATLLQREASGLSAINRRAELRLQQVHAEASRLRKALKLELPLPEGSAIGVSVELRPGNGLSRTVRQEDVQQRLEALESELNDLEAALGNSEPLVDFLQERIKAVDAASSAVSDSYATFLKAFPSQAAPTTPAIAPAGGRDVPSPSSPSVFPAGNANGHANDKKEPHSRTLRLASRSIMAKDLTHPAGHLLGLLSRVLAPVSRGSVLNVPALLRQLLGRPPDGTASAAWPPLPANPPEAPPSNSAPADRPRSRSTGRIRSKSVGSAAVAGERPNSASVQGIAAAQPTSARSIGAGANAERSSIMGGLRASGGFGVSFGTTGYGSGFGSFPGNGPFPTDYKGRPVRYSKDSMYGIIQEKSIPRSSTATGQGSQTATPGASAVLVARNSVTIPVVAPELAASVSMPLAEESRRVVHQAVSSVLFDPIDPNVLGPGLARASAASLTLPDGLTSRPSMVYGSRAHGATARSMPLEAAEPEKPAEAASGSDTSVLDALLMQSELLCEVMRALAVLQQFSKSTTRICRQLPAAVSYASLRPGALGPYMARLHAMWAAAIARHPEMRVQIADSVAEIAQLALVPGSDFEAVYRNTGMLEMLVQMLASGLRPAKTGAKVGVRKPVAGGEETVKTGATGLKPRYVGRLTATAPPTLRVGPAQQAEQAAAGQALRAISQAQNEVLGSIAQDEKLLTRLSMLVLDHSMSWAARQASADLLSDLVLGGSPGAEAAVASGAYAGLVEMLNRDMYPFLNQDPRCSKETVVSALACLVAHPELLEGVVAAAKATHGPSSGLPLSCTQQVMSAILRSLWQVVWQVYTTYTSNRTGHGRYVDPDLISALTSTAATAARELAVLADTVAEARRMMISDMGLRSKVNPPFLQAIKNSPLQEALVELRKNLS</sequence>
<dbReference type="PANTHER" id="PTHR23159">
    <property type="entry name" value="CENTROSOMAL PROTEIN 2"/>
    <property type="match status" value="1"/>
</dbReference>
<organism evidence="2 3">
    <name type="scientific">Volvox africanus</name>
    <dbReference type="NCBI Taxonomy" id="51714"/>
    <lineage>
        <taxon>Eukaryota</taxon>
        <taxon>Viridiplantae</taxon>
        <taxon>Chlorophyta</taxon>
        <taxon>core chlorophytes</taxon>
        <taxon>Chlorophyceae</taxon>
        <taxon>CS clade</taxon>
        <taxon>Chlamydomonadales</taxon>
        <taxon>Volvocaceae</taxon>
        <taxon>Volvox</taxon>
    </lineage>
</organism>
<feature type="region of interest" description="Disordered" evidence="1">
    <location>
        <begin position="740"/>
        <end position="778"/>
    </location>
</feature>
<dbReference type="Proteomes" id="UP001165090">
    <property type="component" value="Unassembled WGS sequence"/>
</dbReference>
<protein>
    <submittedName>
        <fullName evidence="2">Uncharacterized protein</fullName>
    </submittedName>
</protein>
<comment type="caution">
    <text evidence="2">The sequence shown here is derived from an EMBL/GenBank/DDBJ whole genome shotgun (WGS) entry which is preliminary data.</text>
</comment>
<evidence type="ECO:0000313" key="2">
    <source>
        <dbReference type="EMBL" id="GLI65706.1"/>
    </source>
</evidence>
<feature type="region of interest" description="Disordered" evidence="1">
    <location>
        <begin position="18"/>
        <end position="48"/>
    </location>
</feature>
<dbReference type="PANTHER" id="PTHR23159:SF31">
    <property type="entry name" value="CENTROSOME-ASSOCIATED PROTEIN CEP250 ISOFORM X1"/>
    <property type="match status" value="1"/>
</dbReference>
<feature type="region of interest" description="Disordered" evidence="1">
    <location>
        <begin position="832"/>
        <end position="895"/>
    </location>
</feature>
<dbReference type="EMBL" id="BSDZ01000025">
    <property type="protein sequence ID" value="GLI65706.1"/>
    <property type="molecule type" value="Genomic_DNA"/>
</dbReference>
<evidence type="ECO:0000313" key="3">
    <source>
        <dbReference type="Proteomes" id="UP001165090"/>
    </source>
</evidence>
<feature type="compositionally biased region" description="Pro residues" evidence="1">
    <location>
        <begin position="839"/>
        <end position="849"/>
    </location>
</feature>
<accession>A0ABQ5S943</accession>
<keyword evidence="3" id="KW-1185">Reference proteome</keyword>
<dbReference type="InterPro" id="IPR016024">
    <property type="entry name" value="ARM-type_fold"/>
</dbReference>
<dbReference type="SUPFAM" id="SSF48371">
    <property type="entry name" value="ARM repeat"/>
    <property type="match status" value="1"/>
</dbReference>